<dbReference type="PANTHER" id="PTHR43155">
    <property type="entry name" value="CYCLIC DI-GMP PHOSPHODIESTERASE PA4108-RELATED"/>
    <property type="match status" value="1"/>
</dbReference>
<evidence type="ECO:0000259" key="3">
    <source>
        <dbReference type="PROSITE" id="PS51832"/>
    </source>
</evidence>
<dbReference type="InterPro" id="IPR043128">
    <property type="entry name" value="Rev_trsase/Diguanyl_cyclase"/>
</dbReference>
<dbReference type="EMBL" id="CP048649">
    <property type="protein sequence ID" value="QIB70453.1"/>
    <property type="molecule type" value="Genomic_DNA"/>
</dbReference>
<dbReference type="Proteomes" id="UP000466848">
    <property type="component" value="Chromosome"/>
</dbReference>
<dbReference type="PROSITE" id="PS50887">
    <property type="entry name" value="GGDEF"/>
    <property type="match status" value="1"/>
</dbReference>
<feature type="domain" description="GGDEF" evidence="2">
    <location>
        <begin position="540"/>
        <end position="670"/>
    </location>
</feature>
<dbReference type="KEGG" id="abut:Ami103574_14640"/>
<dbReference type="RefSeq" id="WP_163067691.1">
    <property type="nucleotide sequence ID" value="NZ_CP048649.1"/>
</dbReference>
<gene>
    <name evidence="4" type="ORF">Ami103574_14640</name>
</gene>
<dbReference type="InterPro" id="IPR035965">
    <property type="entry name" value="PAS-like_dom_sf"/>
</dbReference>
<dbReference type="GO" id="GO:0006355">
    <property type="term" value="P:regulation of DNA-templated transcription"/>
    <property type="evidence" value="ECO:0007669"/>
    <property type="project" value="InterPro"/>
</dbReference>
<dbReference type="Gene3D" id="3.30.450.20">
    <property type="entry name" value="PAS domain"/>
    <property type="match status" value="4"/>
</dbReference>
<dbReference type="InterPro" id="IPR000014">
    <property type="entry name" value="PAS"/>
</dbReference>
<proteinExistence type="predicted"/>
<dbReference type="Pfam" id="PF00990">
    <property type="entry name" value="GGDEF"/>
    <property type="match status" value="1"/>
</dbReference>
<keyword evidence="5" id="KW-1185">Reference proteome</keyword>
<dbReference type="PROSITE" id="PS50112">
    <property type="entry name" value="PAS"/>
    <property type="match status" value="2"/>
</dbReference>
<feature type="domain" description="HD-GYP" evidence="3">
    <location>
        <begin position="661"/>
        <end position="855"/>
    </location>
</feature>
<dbReference type="Pfam" id="PF13426">
    <property type="entry name" value="PAS_9"/>
    <property type="match status" value="1"/>
</dbReference>
<dbReference type="SUPFAM" id="SSF109604">
    <property type="entry name" value="HD-domain/PDEase-like"/>
    <property type="match status" value="1"/>
</dbReference>
<reference evidence="4 5" key="1">
    <citation type="submission" date="2020-02" db="EMBL/GenBank/DDBJ databases">
        <authorList>
            <person name="Kim Y.B."/>
            <person name="Roh S.W."/>
        </authorList>
    </citation>
    <scope>NUCLEOTIDE SEQUENCE [LARGE SCALE GENOMIC DNA]</scope>
    <source>
        <strain evidence="4 5">DSM 103574</strain>
    </source>
</reference>
<sequence>MQDKYTQNMLDILPFGIGYFKLLLNSNQMAVDYVFLDLNPAFEKLSGWKRTELLNKKASEVLVGKEETRQYWLSFYASVMQSGRTQEMIHYMKELKRYLSISVIPAEDNHFTIFLKEATPEAIRLNQQKSIGWGGMLDAIFDSSRDAVAMLEKRDGEYYYVRDNQRHQEATGFAKIEGLTPGEVFGPADYANFRQLYDDCLNSGRPAHYVHIVALQGQKRMWEIEMIPSFSQEGIGYLLLFNKDATDITKIQKENEELTQWLKVMFDQHQAMQLIYDPFSGEIVNANRAACQFYGYSKEELCSRQLRHISLLPPQKLEERFHRELMGYQYYESLPSRLKSGEVRLLDFYASSFFHQDRQLMHALGFDVTGREAYRSQMLQERDLLEITLRSIGDGVVVTDQNGIITSLNHVGEELTGWKREQAVGCHFSEVIILQSEETGLPVESPIQKVLQTGCVVELDDDAELISHQGKCIPIADRTAPLSLDSDSPAGAVMVFRDVSSEKQYNKQIEFLSYRDPLTGLYNRRYVEGMMNELNNQENLPLAIIMGDINGLKITNDVFGHQSGDMLLRSVAKLLRRSCKQKDMVARWGGDEFIIFMPQTGLKRAEEILDKLKNAQVSIEGSDLNVSLSLGCAVHCTTEGRVEATLSKAEEYMYHQKLLDGKSYRNGIINTLLATLYEKSNETEEHSKRMEEYCYSIGKRFQLSSKELNELSVLALLHDIGKVSIDPDILKKPGALNETEWQEMKRHPEIGYRIAQATPELATVSELILAHHERWDGTGYPRGIQGESIPLACRILAVTDAFDAMTNDRVYRKALNRLEAVCELERNAGTQFDPDIVHIFLELLQAEKEENGLKN</sequence>
<dbReference type="PANTHER" id="PTHR43155:SF2">
    <property type="entry name" value="CYCLIC DI-GMP PHOSPHODIESTERASE PA4108"/>
    <property type="match status" value="1"/>
</dbReference>
<dbReference type="NCBIfam" id="TIGR00254">
    <property type="entry name" value="GGDEF"/>
    <property type="match status" value="1"/>
</dbReference>
<dbReference type="PROSITE" id="PS51832">
    <property type="entry name" value="HD_GYP"/>
    <property type="match status" value="1"/>
</dbReference>
<evidence type="ECO:0000259" key="2">
    <source>
        <dbReference type="PROSITE" id="PS50887"/>
    </source>
</evidence>
<dbReference type="CDD" id="cd00130">
    <property type="entry name" value="PAS"/>
    <property type="match status" value="2"/>
</dbReference>
<evidence type="ECO:0000313" key="4">
    <source>
        <dbReference type="EMBL" id="QIB70453.1"/>
    </source>
</evidence>
<dbReference type="NCBIfam" id="TIGR00229">
    <property type="entry name" value="sensory_box"/>
    <property type="match status" value="2"/>
</dbReference>
<dbReference type="Pfam" id="PF08448">
    <property type="entry name" value="PAS_4"/>
    <property type="match status" value="1"/>
</dbReference>
<dbReference type="InterPro" id="IPR003607">
    <property type="entry name" value="HD/PDEase_dom"/>
</dbReference>
<dbReference type="SMART" id="SM00091">
    <property type="entry name" value="PAS"/>
    <property type="match status" value="4"/>
</dbReference>
<dbReference type="InterPro" id="IPR037522">
    <property type="entry name" value="HD_GYP_dom"/>
</dbReference>
<feature type="domain" description="PAS" evidence="1">
    <location>
        <begin position="280"/>
        <end position="319"/>
    </location>
</feature>
<dbReference type="InterPro" id="IPR013656">
    <property type="entry name" value="PAS_4"/>
</dbReference>
<name>A0A858BWY5_9FIRM</name>
<dbReference type="CDD" id="cd01949">
    <property type="entry name" value="GGDEF"/>
    <property type="match status" value="1"/>
</dbReference>
<accession>A0A858BWY5</accession>
<dbReference type="Pfam" id="PF00989">
    <property type="entry name" value="PAS"/>
    <property type="match status" value="1"/>
</dbReference>
<dbReference type="SMART" id="SM00471">
    <property type="entry name" value="HDc"/>
    <property type="match status" value="1"/>
</dbReference>
<dbReference type="Gene3D" id="3.30.70.270">
    <property type="match status" value="1"/>
</dbReference>
<dbReference type="InterPro" id="IPR000160">
    <property type="entry name" value="GGDEF_dom"/>
</dbReference>
<evidence type="ECO:0000313" key="5">
    <source>
        <dbReference type="Proteomes" id="UP000466848"/>
    </source>
</evidence>
<dbReference type="Pfam" id="PF13188">
    <property type="entry name" value="PAS_8"/>
    <property type="match status" value="1"/>
</dbReference>
<dbReference type="SUPFAM" id="SSF55073">
    <property type="entry name" value="Nucleotide cyclase"/>
    <property type="match status" value="1"/>
</dbReference>
<dbReference type="SMART" id="SM00267">
    <property type="entry name" value="GGDEF"/>
    <property type="match status" value="1"/>
</dbReference>
<evidence type="ECO:0000259" key="1">
    <source>
        <dbReference type="PROSITE" id="PS50112"/>
    </source>
</evidence>
<dbReference type="SUPFAM" id="SSF55785">
    <property type="entry name" value="PYP-like sensor domain (PAS domain)"/>
    <property type="match status" value="4"/>
</dbReference>
<dbReference type="InterPro" id="IPR013767">
    <property type="entry name" value="PAS_fold"/>
</dbReference>
<protein>
    <submittedName>
        <fullName evidence="4">PAS domain S-box protein</fullName>
    </submittedName>
</protein>
<dbReference type="InterPro" id="IPR029787">
    <property type="entry name" value="Nucleotide_cyclase"/>
</dbReference>
<dbReference type="Gene3D" id="1.10.3210.10">
    <property type="entry name" value="Hypothetical protein af1432"/>
    <property type="match status" value="1"/>
</dbReference>
<feature type="domain" description="PAS" evidence="1">
    <location>
        <begin position="381"/>
        <end position="454"/>
    </location>
</feature>
<dbReference type="Pfam" id="PF13487">
    <property type="entry name" value="HD_5"/>
    <property type="match status" value="1"/>
</dbReference>
<dbReference type="AlphaFoldDB" id="A0A858BWY5"/>
<dbReference type="CDD" id="cd00077">
    <property type="entry name" value="HDc"/>
    <property type="match status" value="1"/>
</dbReference>
<organism evidence="4 5">
    <name type="scientific">Aminipila butyrica</name>
    <dbReference type="NCBI Taxonomy" id="433296"/>
    <lineage>
        <taxon>Bacteria</taxon>
        <taxon>Bacillati</taxon>
        <taxon>Bacillota</taxon>
        <taxon>Clostridia</taxon>
        <taxon>Peptostreptococcales</taxon>
        <taxon>Anaerovoracaceae</taxon>
        <taxon>Aminipila</taxon>
    </lineage>
</organism>